<keyword evidence="6" id="KW-1185">Reference proteome</keyword>
<reference evidence="5 6" key="2">
    <citation type="submission" date="2020-03" db="EMBL/GenBank/DDBJ databases">
        <authorList>
            <person name="Ichikawa N."/>
            <person name="Kimura A."/>
            <person name="Kitahashi Y."/>
            <person name="Uohara A."/>
        </authorList>
    </citation>
    <scope>NUCLEOTIDE SEQUENCE [LARGE SCALE GENOMIC DNA]</scope>
    <source>
        <strain evidence="5 6">NBRC 105367</strain>
    </source>
</reference>
<evidence type="ECO:0000256" key="3">
    <source>
        <dbReference type="SAM" id="MobiDB-lite"/>
    </source>
</evidence>
<protein>
    <recommendedName>
        <fullName evidence="4">Orc1-like AAA ATPase domain-containing protein</fullName>
    </recommendedName>
</protein>
<proteinExistence type="predicted"/>
<keyword evidence="2" id="KW-0067">ATP-binding</keyword>
<dbReference type="InterPro" id="IPR041664">
    <property type="entry name" value="AAA_16"/>
</dbReference>
<dbReference type="GO" id="GO:0005737">
    <property type="term" value="C:cytoplasm"/>
    <property type="evidence" value="ECO:0007669"/>
    <property type="project" value="TreeGrafter"/>
</dbReference>
<name>A0A6F8Z064_9ACTN</name>
<evidence type="ECO:0000313" key="5">
    <source>
        <dbReference type="EMBL" id="BCB91820.1"/>
    </source>
</evidence>
<dbReference type="EMBL" id="AP022871">
    <property type="protein sequence ID" value="BCB91820.1"/>
    <property type="molecule type" value="Genomic_DNA"/>
</dbReference>
<organism evidence="5 6">
    <name type="scientific">Phytohabitans suffuscus</name>
    <dbReference type="NCBI Taxonomy" id="624315"/>
    <lineage>
        <taxon>Bacteria</taxon>
        <taxon>Bacillati</taxon>
        <taxon>Actinomycetota</taxon>
        <taxon>Actinomycetes</taxon>
        <taxon>Micromonosporales</taxon>
        <taxon>Micromonosporaceae</taxon>
    </lineage>
</organism>
<feature type="domain" description="Orc1-like AAA ATPase" evidence="4">
    <location>
        <begin position="3"/>
        <end position="150"/>
    </location>
</feature>
<dbReference type="PANTHER" id="PTHR16305">
    <property type="entry name" value="TESTICULAR SOLUBLE ADENYLYL CYCLASE"/>
    <property type="match status" value="1"/>
</dbReference>
<evidence type="ECO:0000313" key="6">
    <source>
        <dbReference type="Proteomes" id="UP000503011"/>
    </source>
</evidence>
<feature type="compositionally biased region" description="Low complexity" evidence="3">
    <location>
        <begin position="505"/>
        <end position="519"/>
    </location>
</feature>
<keyword evidence="1" id="KW-0547">Nucleotide-binding</keyword>
<accession>A0A6F8Z064</accession>
<dbReference type="SUPFAM" id="SSF52540">
    <property type="entry name" value="P-loop containing nucleoside triphosphate hydrolases"/>
    <property type="match status" value="1"/>
</dbReference>
<feature type="compositionally biased region" description="Low complexity" evidence="3">
    <location>
        <begin position="566"/>
        <end position="614"/>
    </location>
</feature>
<evidence type="ECO:0000256" key="2">
    <source>
        <dbReference type="ARBA" id="ARBA00022840"/>
    </source>
</evidence>
<dbReference type="Gene3D" id="3.40.50.300">
    <property type="entry name" value="P-loop containing nucleotide triphosphate hydrolases"/>
    <property type="match status" value="1"/>
</dbReference>
<evidence type="ECO:0000256" key="1">
    <source>
        <dbReference type="ARBA" id="ARBA00022741"/>
    </source>
</evidence>
<dbReference type="InterPro" id="IPR027417">
    <property type="entry name" value="P-loop_NTPase"/>
</dbReference>
<dbReference type="PANTHER" id="PTHR16305:SF28">
    <property type="entry name" value="GUANYLATE CYCLASE DOMAIN-CONTAINING PROTEIN"/>
    <property type="match status" value="1"/>
</dbReference>
<feature type="compositionally biased region" description="Low complexity" evidence="3">
    <location>
        <begin position="483"/>
        <end position="496"/>
    </location>
</feature>
<evidence type="ECO:0000259" key="4">
    <source>
        <dbReference type="Pfam" id="PF13191"/>
    </source>
</evidence>
<reference evidence="5 6" key="1">
    <citation type="submission" date="2020-03" db="EMBL/GenBank/DDBJ databases">
        <title>Whole genome shotgun sequence of Phytohabitans suffuscus NBRC 105367.</title>
        <authorList>
            <person name="Komaki H."/>
            <person name="Tamura T."/>
        </authorList>
    </citation>
    <scope>NUCLEOTIDE SEQUENCE [LARGE SCALE GENOMIC DNA]</scope>
    <source>
        <strain evidence="5 6">NBRC 105367</strain>
    </source>
</reference>
<dbReference type="GO" id="GO:0004016">
    <property type="term" value="F:adenylate cyclase activity"/>
    <property type="evidence" value="ECO:0007669"/>
    <property type="project" value="TreeGrafter"/>
</dbReference>
<feature type="region of interest" description="Disordered" evidence="3">
    <location>
        <begin position="483"/>
        <end position="614"/>
    </location>
</feature>
<dbReference type="Proteomes" id="UP000503011">
    <property type="component" value="Chromosome"/>
</dbReference>
<gene>
    <name evidence="5" type="ORF">Psuf_091330</name>
</gene>
<dbReference type="Pfam" id="PF13191">
    <property type="entry name" value="AAA_16"/>
    <property type="match status" value="1"/>
</dbReference>
<sequence length="614" mass="64098">MNPLVGRDRVLSSLGSHLDATLQGSSGCVIVDGPFGIGKTHLLRAAAMEGAERGLTVVAGRTSITDQPIPIHLLINFLRHATTGEADFDDLVRPGRNPFWLMDRVGELAGSAARRRPLMVVLDDAQRIDDVSALALRGLVQSLASSPVLWLLARRPVPTESLAQSVVDWLIDNAAAHLHLGALDHEAVVELCTSILGAKPDASVLDWAARCGGNPWLMENVFSALIKAGQMIITDGTASVVAERLPEGVRTVVHSLLDGMSPAVRRLLVAGGGIGPRFTAERVAAALGGSCPDLDCAVDEAVQVGLVRRDGTELAFLQEVVGEALRPAAPAPAPRVRPALTSVVAADPEPPVPVVVPVPVPPAVPRPAAPPAREPGCGCAEVAVRAFTHLAKVFDEGPRTVARALRLLAGAGRGAEARRLADAALRTGLEATAEAQLVLDLAQGLRDAGGQSAVPELLQRTLARHDICELDRAKLNRALADTRAAAGGVPAAVPGRGARGRRARTAAPASAHCGPGWSAPSPPPTSSTRRPRCSPPSGGRRTGSARRRRRPCGTATAPSCWRRRAGSTTPGSRPRPRCGSRSGPRPRTPYRPGWCWPASASTSATSRPPATSCA</sequence>
<dbReference type="GO" id="GO:0005524">
    <property type="term" value="F:ATP binding"/>
    <property type="evidence" value="ECO:0007669"/>
    <property type="project" value="UniProtKB-KW"/>
</dbReference>
<dbReference type="KEGG" id="psuu:Psuf_091330"/>
<dbReference type="RefSeq" id="WP_232075731.1">
    <property type="nucleotide sequence ID" value="NZ_AP022871.1"/>
</dbReference>
<dbReference type="AlphaFoldDB" id="A0A6F8Z064"/>